<feature type="region of interest" description="Disordered" evidence="1">
    <location>
        <begin position="411"/>
        <end position="434"/>
    </location>
</feature>
<sequence>MALIFYQNFNLAFFLIQVMTFFIIPPAYSQTGTPVPELTVVDDDVTIFLKKWQIPGAAVAVAQDDQLLYARGFGQADENQAMRPDHLFRIASLSKPITAMAIMKLIQDDILCIDDHVFGAGGVLSSAPFLNYADNRVEQITIQHLLEHTAGWDRDTSPEGDPMFNAVKIADAMNVPAPADALSIIRYMLQKPLDFTPGTQFAYSNLGFNILGRIIEEVTQDTYEVYVQNAILQPLGITSMALGKNNYEDKNPLEVRYFDPKDRKVKPVTGEAKKVPLQYGGFNLEAMDAHGGWIASAPDLIKLMASLDRKDEAAPLKPETVALMTTPTSDRRGYAMGWFVNPNGNWWHTGALTGSATLMAHIKDGKKWVLLLNARPEDDNFYPELDRLMWDSLSKVHTWPDKHLKETAPLVVSSEEVSTPAENLTQPMQTQLPH</sequence>
<dbReference type="InterPro" id="IPR012338">
    <property type="entry name" value="Beta-lactam/transpept-like"/>
</dbReference>
<dbReference type="PANTHER" id="PTHR46825:SF9">
    <property type="entry name" value="BETA-LACTAMASE-RELATED DOMAIN-CONTAINING PROTEIN"/>
    <property type="match status" value="1"/>
</dbReference>
<gene>
    <name evidence="3" type="ORF">F0P94_03450</name>
</gene>
<keyword evidence="4" id="KW-1185">Reference proteome</keyword>
<dbReference type="SUPFAM" id="SSF56601">
    <property type="entry name" value="beta-lactamase/transpeptidase-like"/>
    <property type="match status" value="1"/>
</dbReference>
<dbReference type="PANTHER" id="PTHR46825">
    <property type="entry name" value="D-ALANYL-D-ALANINE-CARBOXYPEPTIDASE/ENDOPEPTIDASE AMPH"/>
    <property type="match status" value="1"/>
</dbReference>
<evidence type="ECO:0000313" key="3">
    <source>
        <dbReference type="EMBL" id="KAA9346152.1"/>
    </source>
</evidence>
<evidence type="ECO:0000259" key="2">
    <source>
        <dbReference type="Pfam" id="PF00144"/>
    </source>
</evidence>
<organism evidence="3 4">
    <name type="scientific">Adhaeribacter soli</name>
    <dbReference type="NCBI Taxonomy" id="2607655"/>
    <lineage>
        <taxon>Bacteria</taxon>
        <taxon>Pseudomonadati</taxon>
        <taxon>Bacteroidota</taxon>
        <taxon>Cytophagia</taxon>
        <taxon>Cytophagales</taxon>
        <taxon>Hymenobacteraceae</taxon>
        <taxon>Adhaeribacter</taxon>
    </lineage>
</organism>
<proteinExistence type="predicted"/>
<evidence type="ECO:0000256" key="1">
    <source>
        <dbReference type="SAM" id="MobiDB-lite"/>
    </source>
</evidence>
<protein>
    <submittedName>
        <fullName evidence="3">Beta-lactamase family protein</fullName>
    </submittedName>
</protein>
<accession>A0A5N1J844</accession>
<comment type="caution">
    <text evidence="3">The sequence shown here is derived from an EMBL/GenBank/DDBJ whole genome shotgun (WGS) entry which is preliminary data.</text>
</comment>
<dbReference type="InterPro" id="IPR050491">
    <property type="entry name" value="AmpC-like"/>
</dbReference>
<dbReference type="AlphaFoldDB" id="A0A5N1J844"/>
<reference evidence="3 4" key="1">
    <citation type="submission" date="2019-09" db="EMBL/GenBank/DDBJ databases">
        <title>Genome sequence of Adhaeribacter sp. M2.</title>
        <authorList>
            <person name="Srinivasan S."/>
        </authorList>
    </citation>
    <scope>NUCLEOTIDE SEQUENCE [LARGE SCALE GENOMIC DNA]</scope>
    <source>
        <strain evidence="3 4">M2</strain>
    </source>
</reference>
<dbReference type="RefSeq" id="WP_150902297.1">
    <property type="nucleotide sequence ID" value="NZ_VTWT01000001.1"/>
</dbReference>
<dbReference type="EMBL" id="VTWT01000001">
    <property type="protein sequence ID" value="KAA9346152.1"/>
    <property type="molecule type" value="Genomic_DNA"/>
</dbReference>
<name>A0A5N1J844_9BACT</name>
<evidence type="ECO:0000313" key="4">
    <source>
        <dbReference type="Proteomes" id="UP000326570"/>
    </source>
</evidence>
<feature type="compositionally biased region" description="Polar residues" evidence="1">
    <location>
        <begin position="415"/>
        <end position="434"/>
    </location>
</feature>
<dbReference type="InterPro" id="IPR001466">
    <property type="entry name" value="Beta-lactam-related"/>
</dbReference>
<dbReference type="Gene3D" id="3.40.710.10">
    <property type="entry name" value="DD-peptidase/beta-lactamase superfamily"/>
    <property type="match status" value="1"/>
</dbReference>
<dbReference type="Pfam" id="PF00144">
    <property type="entry name" value="Beta-lactamase"/>
    <property type="match status" value="1"/>
</dbReference>
<feature type="domain" description="Beta-lactamase-related" evidence="2">
    <location>
        <begin position="49"/>
        <end position="377"/>
    </location>
</feature>
<dbReference type="Proteomes" id="UP000326570">
    <property type="component" value="Unassembled WGS sequence"/>
</dbReference>